<accession>A0AC61RTL2</accession>
<reference evidence="1" key="1">
    <citation type="submission" date="2019-04" db="EMBL/GenBank/DDBJ databases">
        <title>Microbes associate with the intestines of laboratory mice.</title>
        <authorList>
            <person name="Navarre W."/>
            <person name="Wong E."/>
            <person name="Huang K."/>
            <person name="Tropini C."/>
            <person name="Ng K."/>
            <person name="Yu B."/>
        </authorList>
    </citation>
    <scope>NUCLEOTIDE SEQUENCE</scope>
    <source>
        <strain evidence="1">NM01_1-7b</strain>
    </source>
</reference>
<keyword evidence="2" id="KW-1185">Reference proteome</keyword>
<protein>
    <submittedName>
        <fullName evidence="1">Calcium/sodium antiporter</fullName>
    </submittedName>
</protein>
<dbReference type="EMBL" id="SRYA01000035">
    <property type="protein sequence ID" value="TGY95075.1"/>
    <property type="molecule type" value="Genomic_DNA"/>
</dbReference>
<sequence length="309" mass="32727">MLDYVFLVVGFALLIKGADFFVDGSASVARKLRIPGMIIGMTIVAMGTSAPECAVSVAAALKGSNTMAISNVVGSNIFNLMVVCGACAAFAPLPVKESTMKQEFPLSILAAVLLWVIGNQSMLIGRTDGLILLGVFAVFLVWMVMEAKKARNQAEEEEIAALKDWQCLLYIIVGLGAIVAGGDFVVDSASAIAASFGLSPTLIGLTIVAFGTSLPELVTSLVAARKGETDMALGNVIGSNIFNILLVLGIAGAVSPMEVLMENLIDDIILIGMSAVVWMFAWRRKQISRFHGVLMLAMYAGYMGYICTR</sequence>
<organism evidence="1 2">
    <name type="scientific">Petralouisia muris</name>
    <dbReference type="NCBI Taxonomy" id="3032872"/>
    <lineage>
        <taxon>Bacteria</taxon>
        <taxon>Bacillati</taxon>
        <taxon>Bacillota</taxon>
        <taxon>Clostridia</taxon>
        <taxon>Lachnospirales</taxon>
        <taxon>Lachnospiraceae</taxon>
        <taxon>Petralouisia</taxon>
    </lineage>
</organism>
<gene>
    <name evidence="1" type="ORF">E5329_16500</name>
</gene>
<name>A0AC61RTL2_9FIRM</name>
<dbReference type="Proteomes" id="UP000304953">
    <property type="component" value="Unassembled WGS sequence"/>
</dbReference>
<proteinExistence type="predicted"/>
<evidence type="ECO:0000313" key="1">
    <source>
        <dbReference type="EMBL" id="TGY95075.1"/>
    </source>
</evidence>
<comment type="caution">
    <text evidence="1">The sequence shown here is derived from an EMBL/GenBank/DDBJ whole genome shotgun (WGS) entry which is preliminary data.</text>
</comment>
<evidence type="ECO:0000313" key="2">
    <source>
        <dbReference type="Proteomes" id="UP000304953"/>
    </source>
</evidence>